<dbReference type="Gene3D" id="3.40.50.720">
    <property type="entry name" value="NAD(P)-binding Rossmann-like Domain"/>
    <property type="match status" value="1"/>
</dbReference>
<sequence length="210" mass="22993">MKVLILGATGLVGSHILSMALSDDRVEKVIAPVRKNIDAHPKLFAPIINFDEITKEEVCSWKCDVVICALGTTIKKAGSKAAFRRVDLEYPLTFGKLAKECAAKSYVLNSAMGANSDSFVFYNKIKGLVEEGLQSLNFDALTIVRPGLIGGQRDEFRFAEEIAKSFLKILGPLLPKRLRLNPAKRIAQTMLESALSDQLGVKIISSDKLV</sequence>
<keyword evidence="5" id="KW-1185">Reference proteome</keyword>
<dbReference type="Pfam" id="PF01370">
    <property type="entry name" value="Epimerase"/>
    <property type="match status" value="1"/>
</dbReference>
<dbReference type="InterPro" id="IPR001509">
    <property type="entry name" value="Epimerase_deHydtase"/>
</dbReference>
<evidence type="ECO:0000259" key="3">
    <source>
        <dbReference type="Pfam" id="PF01370"/>
    </source>
</evidence>
<dbReference type="InterPro" id="IPR036291">
    <property type="entry name" value="NAD(P)-bd_dom_sf"/>
</dbReference>
<dbReference type="SUPFAM" id="SSF51735">
    <property type="entry name" value="NAD(P)-binding Rossmann-fold domains"/>
    <property type="match status" value="1"/>
</dbReference>
<evidence type="ECO:0000256" key="2">
    <source>
        <dbReference type="ARBA" id="ARBA00023136"/>
    </source>
</evidence>
<dbReference type="EMBL" id="QDKL01000001">
    <property type="protein sequence ID" value="RZF22586.1"/>
    <property type="molecule type" value="Genomic_DNA"/>
</dbReference>
<protein>
    <submittedName>
        <fullName evidence="4">NAD-dependent dehydratase</fullName>
    </submittedName>
</protein>
<evidence type="ECO:0000313" key="5">
    <source>
        <dbReference type="Proteomes" id="UP000443582"/>
    </source>
</evidence>
<reference evidence="5" key="1">
    <citation type="journal article" date="2019" name="Int. J. Syst. Evol. Microbiol.">
        <title>Halobacteriovorax valvorus sp. nov., a novel prokaryotic predator isolated from coastal seawater of China.</title>
        <authorList>
            <person name="Chen M.-X."/>
        </authorList>
    </citation>
    <scope>NUCLEOTIDE SEQUENCE [LARGE SCALE GENOMIC DNA]</scope>
    <source>
        <strain evidence="5">BL9</strain>
    </source>
</reference>
<accession>A0ABY0II13</accession>
<evidence type="ECO:0000313" key="4">
    <source>
        <dbReference type="EMBL" id="RZF22586.1"/>
    </source>
</evidence>
<feature type="domain" description="NAD-dependent epimerase/dehydratase" evidence="3">
    <location>
        <begin position="3"/>
        <end position="108"/>
    </location>
</feature>
<comment type="subcellular location">
    <subcellularLocation>
        <location evidence="1">Membrane</location>
    </subcellularLocation>
</comment>
<name>A0ABY0II13_9BACT</name>
<dbReference type="PANTHER" id="PTHR14097:SF7">
    <property type="entry name" value="OXIDOREDUCTASE HTATIP2"/>
    <property type="match status" value="1"/>
</dbReference>
<dbReference type="Proteomes" id="UP000443582">
    <property type="component" value="Unassembled WGS sequence"/>
</dbReference>
<keyword evidence="2" id="KW-0472">Membrane</keyword>
<evidence type="ECO:0000256" key="1">
    <source>
        <dbReference type="ARBA" id="ARBA00004370"/>
    </source>
</evidence>
<proteinExistence type="predicted"/>
<organism evidence="4 5">
    <name type="scientific">Halobacteriovorax vibrionivorans</name>
    <dbReference type="NCBI Taxonomy" id="2152716"/>
    <lineage>
        <taxon>Bacteria</taxon>
        <taxon>Pseudomonadati</taxon>
        <taxon>Bdellovibrionota</taxon>
        <taxon>Bacteriovoracia</taxon>
        <taxon>Bacteriovoracales</taxon>
        <taxon>Halobacteriovoraceae</taxon>
        <taxon>Halobacteriovorax</taxon>
    </lineage>
</organism>
<dbReference type="RefSeq" id="WP_114705531.1">
    <property type="nucleotide sequence ID" value="NZ_QDKL01000001.1"/>
</dbReference>
<gene>
    <name evidence="4" type="ORF">DAY19_02100</name>
</gene>
<comment type="caution">
    <text evidence="4">The sequence shown here is derived from an EMBL/GenBank/DDBJ whole genome shotgun (WGS) entry which is preliminary data.</text>
</comment>
<dbReference type="PANTHER" id="PTHR14097">
    <property type="entry name" value="OXIDOREDUCTASE HTATIP2"/>
    <property type="match status" value="1"/>
</dbReference>